<keyword evidence="4 5" id="KW-0408">Iron</keyword>
<protein>
    <submittedName>
        <fullName evidence="7">Globin</fullName>
    </submittedName>
</protein>
<sequence length="143" mass="16165">MVTLIKTSLFTLCFFLVACAAPSKAPESLYEEIGGQATIEAITNNFIKEVSFNETIYRYFEKSNIKRFREKFNEHLCVSTGGPCTYTGDTMLKVHQGQKINETDFNTTVDLLVSAMAKAGLTYPQQNRVLKVLAPMRDDMLYK</sequence>
<dbReference type="Gene3D" id="1.10.490.10">
    <property type="entry name" value="Globins"/>
    <property type="match status" value="1"/>
</dbReference>
<dbReference type="CDD" id="cd00454">
    <property type="entry name" value="TrHb1_N"/>
    <property type="match status" value="1"/>
</dbReference>
<dbReference type="SUPFAM" id="SSF46458">
    <property type="entry name" value="Globin-like"/>
    <property type="match status" value="1"/>
</dbReference>
<dbReference type="InterPro" id="IPR009050">
    <property type="entry name" value="Globin-like_sf"/>
</dbReference>
<dbReference type="GO" id="GO:0046872">
    <property type="term" value="F:metal ion binding"/>
    <property type="evidence" value="ECO:0007669"/>
    <property type="project" value="UniProtKB-KW"/>
</dbReference>
<evidence type="ECO:0000313" key="7">
    <source>
        <dbReference type="EMBL" id="AWY00475.1"/>
    </source>
</evidence>
<feature type="signal peptide" evidence="6">
    <location>
        <begin position="1"/>
        <end position="20"/>
    </location>
</feature>
<dbReference type="InterPro" id="IPR012292">
    <property type="entry name" value="Globin/Proto"/>
</dbReference>
<evidence type="ECO:0000256" key="6">
    <source>
        <dbReference type="SAM" id="SignalP"/>
    </source>
</evidence>
<keyword evidence="1" id="KW-0813">Transport</keyword>
<evidence type="ECO:0000256" key="3">
    <source>
        <dbReference type="ARBA" id="ARBA00022723"/>
    </source>
</evidence>
<dbReference type="InterPro" id="IPR001486">
    <property type="entry name" value="Hemoglobin_trunc"/>
</dbReference>
<name>A0A2Z4PSS6_9GAMM</name>
<dbReference type="AlphaFoldDB" id="A0A2Z4PSS6"/>
<dbReference type="RefSeq" id="WP_112138131.1">
    <property type="nucleotide sequence ID" value="NZ_CP016181.1"/>
</dbReference>
<keyword evidence="6" id="KW-0732">Signal</keyword>
<keyword evidence="3 5" id="KW-0479">Metal-binding</keyword>
<evidence type="ECO:0000313" key="8">
    <source>
        <dbReference type="Proteomes" id="UP000249898"/>
    </source>
</evidence>
<reference evidence="7 8" key="1">
    <citation type="submission" date="2016-06" db="EMBL/GenBank/DDBJ databases">
        <title>The sequenced genome of the ice-adhering bacterium Marinomonas primoryensis, from Antarctica.</title>
        <authorList>
            <person name="Graham L."/>
            <person name="Vance T.D.R."/>
            <person name="Davies P.L."/>
        </authorList>
    </citation>
    <scope>NUCLEOTIDE SEQUENCE [LARGE SCALE GENOMIC DNA]</scope>
    <source>
        <strain evidence="7 8">AceL</strain>
    </source>
</reference>
<dbReference type="EMBL" id="CP016181">
    <property type="protein sequence ID" value="AWY00475.1"/>
    <property type="molecule type" value="Genomic_DNA"/>
</dbReference>
<evidence type="ECO:0000256" key="4">
    <source>
        <dbReference type="ARBA" id="ARBA00023004"/>
    </source>
</evidence>
<keyword evidence="2 5" id="KW-0349">Heme</keyword>
<evidence type="ECO:0000256" key="2">
    <source>
        <dbReference type="ARBA" id="ARBA00022617"/>
    </source>
</evidence>
<dbReference type="Pfam" id="PF01152">
    <property type="entry name" value="Bac_globin"/>
    <property type="match status" value="1"/>
</dbReference>
<dbReference type="GO" id="GO:0020037">
    <property type="term" value="F:heme binding"/>
    <property type="evidence" value="ECO:0007669"/>
    <property type="project" value="InterPro"/>
</dbReference>
<dbReference type="OrthoDB" id="9795814at2"/>
<dbReference type="PROSITE" id="PS51257">
    <property type="entry name" value="PROKAR_LIPOPROTEIN"/>
    <property type="match status" value="1"/>
</dbReference>
<dbReference type="GO" id="GO:0019825">
    <property type="term" value="F:oxygen binding"/>
    <property type="evidence" value="ECO:0007669"/>
    <property type="project" value="InterPro"/>
</dbReference>
<feature type="chain" id="PRO_5016410151" evidence="6">
    <location>
        <begin position="21"/>
        <end position="143"/>
    </location>
</feature>
<evidence type="ECO:0000256" key="5">
    <source>
        <dbReference type="PIRSR" id="PIRSR601486-1"/>
    </source>
</evidence>
<evidence type="ECO:0000256" key="1">
    <source>
        <dbReference type="ARBA" id="ARBA00022448"/>
    </source>
</evidence>
<dbReference type="Proteomes" id="UP000249898">
    <property type="component" value="Chromosome"/>
</dbReference>
<accession>A0A2Z4PSS6</accession>
<feature type="binding site" description="distal binding residue" evidence="5">
    <location>
        <position position="95"/>
    </location>
    <ligand>
        <name>heme</name>
        <dbReference type="ChEBI" id="CHEBI:30413"/>
    </ligand>
    <ligandPart>
        <name>Fe</name>
        <dbReference type="ChEBI" id="CHEBI:18248"/>
    </ligandPart>
</feature>
<proteinExistence type="predicted"/>
<gene>
    <name evidence="7" type="ORF">A8139_11055</name>
</gene>
<organism evidence="7 8">
    <name type="scientific">Marinomonas primoryensis</name>
    <dbReference type="NCBI Taxonomy" id="178399"/>
    <lineage>
        <taxon>Bacteria</taxon>
        <taxon>Pseudomonadati</taxon>
        <taxon>Pseudomonadota</taxon>
        <taxon>Gammaproteobacteria</taxon>
        <taxon>Oceanospirillales</taxon>
        <taxon>Oceanospirillaceae</taxon>
        <taxon>Marinomonas</taxon>
    </lineage>
</organism>